<evidence type="ECO:0000313" key="3">
    <source>
        <dbReference type="Proteomes" id="UP001222325"/>
    </source>
</evidence>
<organism evidence="2 3">
    <name type="scientific">Mycena belliarum</name>
    <dbReference type="NCBI Taxonomy" id="1033014"/>
    <lineage>
        <taxon>Eukaryota</taxon>
        <taxon>Fungi</taxon>
        <taxon>Dikarya</taxon>
        <taxon>Basidiomycota</taxon>
        <taxon>Agaricomycotina</taxon>
        <taxon>Agaricomycetes</taxon>
        <taxon>Agaricomycetidae</taxon>
        <taxon>Agaricales</taxon>
        <taxon>Marasmiineae</taxon>
        <taxon>Mycenaceae</taxon>
        <taxon>Mycena</taxon>
    </lineage>
</organism>
<evidence type="ECO:0000313" key="2">
    <source>
        <dbReference type="EMBL" id="KAJ7082466.1"/>
    </source>
</evidence>
<protein>
    <submittedName>
        <fullName evidence="2">Uncharacterized protein</fullName>
    </submittedName>
</protein>
<reference evidence="2" key="1">
    <citation type="submission" date="2023-03" db="EMBL/GenBank/DDBJ databases">
        <title>Massive genome expansion in bonnet fungi (Mycena s.s.) driven by repeated elements and novel gene families across ecological guilds.</title>
        <authorList>
            <consortium name="Lawrence Berkeley National Laboratory"/>
            <person name="Harder C.B."/>
            <person name="Miyauchi S."/>
            <person name="Viragh M."/>
            <person name="Kuo A."/>
            <person name="Thoen E."/>
            <person name="Andreopoulos B."/>
            <person name="Lu D."/>
            <person name="Skrede I."/>
            <person name="Drula E."/>
            <person name="Henrissat B."/>
            <person name="Morin E."/>
            <person name="Kohler A."/>
            <person name="Barry K."/>
            <person name="LaButti K."/>
            <person name="Morin E."/>
            <person name="Salamov A."/>
            <person name="Lipzen A."/>
            <person name="Mereny Z."/>
            <person name="Hegedus B."/>
            <person name="Baldrian P."/>
            <person name="Stursova M."/>
            <person name="Weitz H."/>
            <person name="Taylor A."/>
            <person name="Grigoriev I.V."/>
            <person name="Nagy L.G."/>
            <person name="Martin F."/>
            <person name="Kauserud H."/>
        </authorList>
    </citation>
    <scope>NUCLEOTIDE SEQUENCE</scope>
    <source>
        <strain evidence="2">CBHHK173m</strain>
    </source>
</reference>
<dbReference type="AlphaFoldDB" id="A0AAD6TWZ1"/>
<feature type="region of interest" description="Disordered" evidence="1">
    <location>
        <begin position="50"/>
        <end position="124"/>
    </location>
</feature>
<feature type="compositionally biased region" description="Basic and acidic residues" evidence="1">
    <location>
        <begin position="76"/>
        <end position="93"/>
    </location>
</feature>
<name>A0AAD6TWZ1_9AGAR</name>
<dbReference type="Proteomes" id="UP001222325">
    <property type="component" value="Unassembled WGS sequence"/>
</dbReference>
<gene>
    <name evidence="2" type="ORF">B0H15DRAFT_952550</name>
</gene>
<proteinExistence type="predicted"/>
<sequence>MHVRPTLAAALQFLENLPSPTADDTPRTVDAWRKLHDACLGVSADLSVYHPEFRPKTPGLDGARDDDDDEAQVQDQLHEKDEAPEHDDDRRSASAEPSQNDGDEEDDGNSSAGPENAQQKKDRRAAAIHLRVTKRAQKIVASVGEAPLSAEELLDLVTATAPYTAEGLEDGSLSHLVRGFDDPRTTWRAVLAPHLSKAAPTHAEFCQKSTTLDGGTDLVARDINLTQSSALTEVDAYLAHIIHKVETIKFAVEWDKNIGPGGQQAKARYNRDLFQSRHPYVFSSLTDAEKTQKMHDMKVTFTDFKKKRESLVTGRNRLLKAFTSVRSTSSYPFSSRRQRLSQFGTGVLLHPFFRPDNLGDRRAKKFASLLDMLLELAPDSSTRDPRQTVFHDLEGKNRVVLYNLVTALAHDDDESETVCTWLDDFYIKYPTSIVPNTPDDDE</sequence>
<keyword evidence="3" id="KW-1185">Reference proteome</keyword>
<dbReference type="EMBL" id="JARJCN010000045">
    <property type="protein sequence ID" value="KAJ7082466.1"/>
    <property type="molecule type" value="Genomic_DNA"/>
</dbReference>
<evidence type="ECO:0000256" key="1">
    <source>
        <dbReference type="SAM" id="MobiDB-lite"/>
    </source>
</evidence>
<comment type="caution">
    <text evidence="2">The sequence shown here is derived from an EMBL/GenBank/DDBJ whole genome shotgun (WGS) entry which is preliminary data.</text>
</comment>
<accession>A0AAD6TWZ1</accession>